<reference evidence="2" key="1">
    <citation type="submission" date="2023-04" db="EMBL/GenBank/DDBJ databases">
        <title>Chromosome-level genome of Chaenocephalus aceratus.</title>
        <authorList>
            <person name="Park H."/>
        </authorList>
    </citation>
    <scope>NUCLEOTIDE SEQUENCE</scope>
    <source>
        <strain evidence="2">DE</strain>
        <tissue evidence="2">Muscle</tissue>
    </source>
</reference>
<dbReference type="GO" id="GO:0007224">
    <property type="term" value="P:smoothened signaling pathway"/>
    <property type="evidence" value="ECO:0007669"/>
    <property type="project" value="InterPro"/>
</dbReference>
<dbReference type="GO" id="GO:0036064">
    <property type="term" value="C:ciliary basal body"/>
    <property type="evidence" value="ECO:0007669"/>
    <property type="project" value="TreeGrafter"/>
</dbReference>
<organism evidence="2 3">
    <name type="scientific">Dissostichus eleginoides</name>
    <name type="common">Patagonian toothfish</name>
    <name type="synonym">Dissostichus amissus</name>
    <dbReference type="NCBI Taxonomy" id="100907"/>
    <lineage>
        <taxon>Eukaryota</taxon>
        <taxon>Metazoa</taxon>
        <taxon>Chordata</taxon>
        <taxon>Craniata</taxon>
        <taxon>Vertebrata</taxon>
        <taxon>Euteleostomi</taxon>
        <taxon>Actinopterygii</taxon>
        <taxon>Neopterygii</taxon>
        <taxon>Teleostei</taxon>
        <taxon>Neoteleostei</taxon>
        <taxon>Acanthomorphata</taxon>
        <taxon>Eupercaria</taxon>
        <taxon>Perciformes</taxon>
        <taxon>Notothenioidei</taxon>
        <taxon>Nototheniidae</taxon>
        <taxon>Dissostichus</taxon>
    </lineage>
</organism>
<protein>
    <submittedName>
        <fullName evidence="2">Protein TALPID3</fullName>
    </submittedName>
</protein>
<feature type="compositionally biased region" description="Basic and acidic residues" evidence="1">
    <location>
        <begin position="29"/>
        <end position="44"/>
    </location>
</feature>
<dbReference type="PANTHER" id="PTHR15721:SF2">
    <property type="entry name" value="PROTEIN TALPID3"/>
    <property type="match status" value="1"/>
</dbReference>
<keyword evidence="3" id="KW-1185">Reference proteome</keyword>
<comment type="caution">
    <text evidence="2">The sequence shown here is derived from an EMBL/GenBank/DDBJ whole genome shotgun (WGS) entry which is preliminary data.</text>
</comment>
<dbReference type="Proteomes" id="UP001228049">
    <property type="component" value="Unassembled WGS sequence"/>
</dbReference>
<accession>A0AAD9AZR9</accession>
<dbReference type="Pfam" id="PF15324">
    <property type="entry name" value="TALPID3"/>
    <property type="match status" value="1"/>
</dbReference>
<name>A0AAD9AZR9_DISEL</name>
<evidence type="ECO:0000313" key="2">
    <source>
        <dbReference type="EMBL" id="KAK1874755.1"/>
    </source>
</evidence>
<feature type="compositionally biased region" description="Low complexity" evidence="1">
    <location>
        <begin position="1"/>
        <end position="25"/>
    </location>
</feature>
<feature type="compositionally biased region" description="Pro residues" evidence="1">
    <location>
        <begin position="310"/>
        <end position="323"/>
    </location>
</feature>
<evidence type="ECO:0000256" key="1">
    <source>
        <dbReference type="SAM" id="MobiDB-lite"/>
    </source>
</evidence>
<evidence type="ECO:0000313" key="3">
    <source>
        <dbReference type="Proteomes" id="UP001228049"/>
    </source>
</evidence>
<dbReference type="EMBL" id="JASDAP010000489">
    <property type="protein sequence ID" value="KAK1874755.1"/>
    <property type="molecule type" value="Genomic_DNA"/>
</dbReference>
<feature type="compositionally biased region" description="Basic and acidic residues" evidence="1">
    <location>
        <begin position="232"/>
        <end position="254"/>
    </location>
</feature>
<feature type="compositionally biased region" description="Polar residues" evidence="1">
    <location>
        <begin position="293"/>
        <end position="303"/>
    </location>
</feature>
<sequence>MERLCSNTWSSSGSSGESDSNASLSLKQPPERGDRKLSREAEQHGRDLLTSRFSAGGRGAVLAALRQRSHSAPPRREVRVQLLNTGQPDSKHAVGLGANPLMKIWRLECLGWQTEGRGLSQLTLQHLETLHSQQLQQQSQLLESALRMFTGHAPLTSDPPASGQPTCLQVTHLDSAENILSNQQQISTATRAAASFLETVATATPGRDQRPEQNRPDPRGPPRVHLHSSSNESERAVRRANETLREMSRLKTETKTLLGSASPGPDSPGPSPINPCPMEALSNKSSPIKVFLNQPSPNKTTYSPHKPRPDTPSPTIPSPIIPSPIIPSPIIPSPIIPSPIIPSPIKVLLNKSSPKKNQL</sequence>
<feature type="compositionally biased region" description="Basic and acidic residues" evidence="1">
    <location>
        <begin position="207"/>
        <end position="220"/>
    </location>
</feature>
<feature type="region of interest" description="Disordered" evidence="1">
    <location>
        <begin position="1"/>
        <end position="44"/>
    </location>
</feature>
<feature type="compositionally biased region" description="Pro residues" evidence="1">
    <location>
        <begin position="265"/>
        <end position="275"/>
    </location>
</feature>
<dbReference type="AlphaFoldDB" id="A0AAD9AZR9"/>
<dbReference type="InterPro" id="IPR029246">
    <property type="entry name" value="TALPID3"/>
</dbReference>
<dbReference type="GO" id="GO:0005814">
    <property type="term" value="C:centriole"/>
    <property type="evidence" value="ECO:0007669"/>
    <property type="project" value="TreeGrafter"/>
</dbReference>
<gene>
    <name evidence="2" type="ORF">KUDE01_006980</name>
</gene>
<dbReference type="PANTHER" id="PTHR15721">
    <property type="entry name" value="KIAA0586 PROTEIN"/>
    <property type="match status" value="1"/>
</dbReference>
<feature type="region of interest" description="Disordered" evidence="1">
    <location>
        <begin position="200"/>
        <end position="323"/>
    </location>
</feature>
<proteinExistence type="predicted"/>